<dbReference type="Proteomes" id="UP001302812">
    <property type="component" value="Unassembled WGS sequence"/>
</dbReference>
<gene>
    <name evidence="2" type="ORF">N656DRAFT_694413</name>
</gene>
<dbReference type="PANTHER" id="PTHR33112">
    <property type="entry name" value="DOMAIN PROTEIN, PUTATIVE-RELATED"/>
    <property type="match status" value="1"/>
</dbReference>
<dbReference type="RefSeq" id="XP_064664945.1">
    <property type="nucleotide sequence ID" value="XM_064810677.1"/>
</dbReference>
<feature type="non-terminal residue" evidence="2">
    <location>
        <position position="268"/>
    </location>
</feature>
<sequence length="268" mass="31139">NDNIRIVEVCSGQDAGGLQHEYSRYITLSYRWTDEIKRTNLRTENKSKFEQSIPTNDWPKVYRDAVSIAHQLGVRYLWIDSLCIIQDQTEDWLKQAALMGSIYSGGLLNLAAVECSGLEWLCYRPYDIRKAVDRAPLYKRGWCFQERVLSRRTVHFGDQLFWELYLQTENGSRERSVHTFHRRWCSLVRCYSQTELTEPSDRLIALKGIASAMASQFRHSPTDYLAGLWKPSIAAQLLWGRESERYSDADEVLASQLANHFPSWSWAS</sequence>
<keyword evidence="3" id="KW-1185">Reference proteome</keyword>
<dbReference type="GeneID" id="89934802"/>
<accession>A0AAN6QFQ9</accession>
<dbReference type="AlphaFoldDB" id="A0AAN6QFQ9"/>
<organism evidence="2 3">
    <name type="scientific">Canariomyces notabilis</name>
    <dbReference type="NCBI Taxonomy" id="2074819"/>
    <lineage>
        <taxon>Eukaryota</taxon>
        <taxon>Fungi</taxon>
        <taxon>Dikarya</taxon>
        <taxon>Ascomycota</taxon>
        <taxon>Pezizomycotina</taxon>
        <taxon>Sordariomycetes</taxon>
        <taxon>Sordariomycetidae</taxon>
        <taxon>Sordariales</taxon>
        <taxon>Chaetomiaceae</taxon>
        <taxon>Canariomyces</taxon>
    </lineage>
</organism>
<evidence type="ECO:0000313" key="2">
    <source>
        <dbReference type="EMBL" id="KAK4107375.1"/>
    </source>
</evidence>
<dbReference type="EMBL" id="MU853375">
    <property type="protein sequence ID" value="KAK4107375.1"/>
    <property type="molecule type" value="Genomic_DNA"/>
</dbReference>
<dbReference type="InterPro" id="IPR010730">
    <property type="entry name" value="HET"/>
</dbReference>
<name>A0AAN6QFQ9_9PEZI</name>
<feature type="non-terminal residue" evidence="2">
    <location>
        <position position="1"/>
    </location>
</feature>
<feature type="domain" description="Heterokaryon incompatibility" evidence="1">
    <location>
        <begin position="25"/>
        <end position="116"/>
    </location>
</feature>
<dbReference type="Pfam" id="PF06985">
    <property type="entry name" value="HET"/>
    <property type="match status" value="1"/>
</dbReference>
<proteinExistence type="predicted"/>
<dbReference type="PANTHER" id="PTHR33112:SF10">
    <property type="entry name" value="TOL"/>
    <property type="match status" value="1"/>
</dbReference>
<reference evidence="2" key="1">
    <citation type="journal article" date="2023" name="Mol. Phylogenet. Evol.">
        <title>Genome-scale phylogeny and comparative genomics of the fungal order Sordariales.</title>
        <authorList>
            <person name="Hensen N."/>
            <person name="Bonometti L."/>
            <person name="Westerberg I."/>
            <person name="Brannstrom I.O."/>
            <person name="Guillou S."/>
            <person name="Cros-Aarteil S."/>
            <person name="Calhoun S."/>
            <person name="Haridas S."/>
            <person name="Kuo A."/>
            <person name="Mondo S."/>
            <person name="Pangilinan J."/>
            <person name="Riley R."/>
            <person name="LaButti K."/>
            <person name="Andreopoulos B."/>
            <person name="Lipzen A."/>
            <person name="Chen C."/>
            <person name="Yan M."/>
            <person name="Daum C."/>
            <person name="Ng V."/>
            <person name="Clum A."/>
            <person name="Steindorff A."/>
            <person name="Ohm R.A."/>
            <person name="Martin F."/>
            <person name="Silar P."/>
            <person name="Natvig D.O."/>
            <person name="Lalanne C."/>
            <person name="Gautier V."/>
            <person name="Ament-Velasquez S.L."/>
            <person name="Kruys A."/>
            <person name="Hutchinson M.I."/>
            <person name="Powell A.J."/>
            <person name="Barry K."/>
            <person name="Miller A.N."/>
            <person name="Grigoriev I.V."/>
            <person name="Debuchy R."/>
            <person name="Gladieux P."/>
            <person name="Hiltunen Thoren M."/>
            <person name="Johannesson H."/>
        </authorList>
    </citation>
    <scope>NUCLEOTIDE SEQUENCE</scope>
    <source>
        <strain evidence="2">CBS 508.74</strain>
    </source>
</reference>
<evidence type="ECO:0000313" key="3">
    <source>
        <dbReference type="Proteomes" id="UP001302812"/>
    </source>
</evidence>
<evidence type="ECO:0000259" key="1">
    <source>
        <dbReference type="Pfam" id="PF06985"/>
    </source>
</evidence>
<comment type="caution">
    <text evidence="2">The sequence shown here is derived from an EMBL/GenBank/DDBJ whole genome shotgun (WGS) entry which is preliminary data.</text>
</comment>
<reference evidence="2" key="2">
    <citation type="submission" date="2023-05" db="EMBL/GenBank/DDBJ databases">
        <authorList>
            <consortium name="Lawrence Berkeley National Laboratory"/>
            <person name="Steindorff A."/>
            <person name="Hensen N."/>
            <person name="Bonometti L."/>
            <person name="Westerberg I."/>
            <person name="Brannstrom I.O."/>
            <person name="Guillou S."/>
            <person name="Cros-Aarteil S."/>
            <person name="Calhoun S."/>
            <person name="Haridas S."/>
            <person name="Kuo A."/>
            <person name="Mondo S."/>
            <person name="Pangilinan J."/>
            <person name="Riley R."/>
            <person name="Labutti K."/>
            <person name="Andreopoulos B."/>
            <person name="Lipzen A."/>
            <person name="Chen C."/>
            <person name="Yanf M."/>
            <person name="Daum C."/>
            <person name="Ng V."/>
            <person name="Clum A."/>
            <person name="Ohm R."/>
            <person name="Martin F."/>
            <person name="Silar P."/>
            <person name="Natvig D."/>
            <person name="Lalanne C."/>
            <person name="Gautier V."/>
            <person name="Ament-Velasquez S.L."/>
            <person name="Kruys A."/>
            <person name="Hutchinson M.I."/>
            <person name="Powell A.J."/>
            <person name="Barry K."/>
            <person name="Miller A.N."/>
            <person name="Grigoriev I.V."/>
            <person name="Debuchy R."/>
            <person name="Gladieux P."/>
            <person name="Thoren M.H."/>
            <person name="Johannesson H."/>
        </authorList>
    </citation>
    <scope>NUCLEOTIDE SEQUENCE</scope>
    <source>
        <strain evidence="2">CBS 508.74</strain>
    </source>
</reference>
<protein>
    <submittedName>
        <fullName evidence="2">HET-domain-containing protein</fullName>
    </submittedName>
</protein>